<evidence type="ECO:0000256" key="14">
    <source>
        <dbReference type="ARBA" id="ARBA00035305"/>
    </source>
</evidence>
<dbReference type="GO" id="GO:0000155">
    <property type="term" value="F:phosphorelay sensor kinase activity"/>
    <property type="evidence" value="ECO:0007669"/>
    <property type="project" value="InterPro"/>
</dbReference>
<dbReference type="Gene3D" id="3.30.565.10">
    <property type="entry name" value="Histidine kinase-like ATPase, C-terminal domain"/>
    <property type="match status" value="1"/>
</dbReference>
<dbReference type="InterPro" id="IPR036097">
    <property type="entry name" value="HisK_dim/P_sf"/>
</dbReference>
<dbReference type="FunFam" id="1.10.287.130:FF:000010">
    <property type="entry name" value="Two-component sensor histidine kinase"/>
    <property type="match status" value="1"/>
</dbReference>
<dbReference type="InterPro" id="IPR004358">
    <property type="entry name" value="Sig_transdc_His_kin-like_C"/>
</dbReference>
<dbReference type="CDD" id="cd00082">
    <property type="entry name" value="HisKA"/>
    <property type="match status" value="1"/>
</dbReference>
<evidence type="ECO:0000256" key="12">
    <source>
        <dbReference type="ARBA" id="ARBA00023012"/>
    </source>
</evidence>
<keyword evidence="4" id="KW-1003">Cell membrane</keyword>
<dbReference type="InterPro" id="IPR003661">
    <property type="entry name" value="HisK_dim/P_dom"/>
</dbReference>
<gene>
    <name evidence="20" type="primary">yycG</name>
    <name evidence="18" type="ORF">FYZ43_03575</name>
    <name evidence="19" type="ORF">HHJ77_01370</name>
    <name evidence="20" type="ORF">NCTC11819_00591</name>
</gene>
<evidence type="ECO:0000256" key="8">
    <source>
        <dbReference type="ARBA" id="ARBA00022741"/>
    </source>
</evidence>
<feature type="transmembrane region" description="Helical" evidence="15">
    <location>
        <begin position="232"/>
        <end position="254"/>
    </location>
</feature>
<evidence type="ECO:0000256" key="6">
    <source>
        <dbReference type="ARBA" id="ARBA00022679"/>
    </source>
</evidence>
<dbReference type="Pfam" id="PF00512">
    <property type="entry name" value="HisKA"/>
    <property type="match status" value="1"/>
</dbReference>
<reference evidence="19 22" key="3">
    <citation type="submission" date="2020-04" db="EMBL/GenBank/DDBJ databases">
        <title>Antimicrobial susceptibility and clonality of vaginal-derived multi-drug resistant Mobiluncus isolates in China.</title>
        <authorList>
            <person name="Zhang X."/>
        </authorList>
    </citation>
    <scope>NUCLEOTIDE SEQUENCE [LARGE SCALE GENOMIC DNA]</scope>
    <source>
        <strain evidence="19 22">12</strain>
    </source>
</reference>
<keyword evidence="13 15" id="KW-0472">Membrane</keyword>
<keyword evidence="11 15" id="KW-1133">Transmembrane helix</keyword>
<dbReference type="EC" id="2.7.13.3" evidence="3"/>
<keyword evidence="9 20" id="KW-0418">Kinase</keyword>
<dbReference type="Pfam" id="PF00672">
    <property type="entry name" value="HAMP"/>
    <property type="match status" value="1"/>
</dbReference>
<keyword evidence="6 20" id="KW-0808">Transferase</keyword>
<evidence type="ECO:0000313" key="20">
    <source>
        <dbReference type="EMBL" id="STO16046.1"/>
    </source>
</evidence>
<dbReference type="SMART" id="SM00388">
    <property type="entry name" value="HisKA"/>
    <property type="match status" value="1"/>
</dbReference>
<dbReference type="Proteomes" id="UP000255284">
    <property type="component" value="Unassembled WGS sequence"/>
</dbReference>
<evidence type="ECO:0000313" key="22">
    <source>
        <dbReference type="Proteomes" id="UP000575397"/>
    </source>
</evidence>
<dbReference type="SMART" id="SM00304">
    <property type="entry name" value="HAMP"/>
    <property type="match status" value="1"/>
</dbReference>
<feature type="transmembrane region" description="Helical" evidence="15">
    <location>
        <begin position="188"/>
        <end position="212"/>
    </location>
</feature>
<dbReference type="SMART" id="SM00387">
    <property type="entry name" value="HATPase_c"/>
    <property type="match status" value="1"/>
</dbReference>
<dbReference type="GO" id="GO:0005886">
    <property type="term" value="C:plasma membrane"/>
    <property type="evidence" value="ECO:0007669"/>
    <property type="project" value="UniProtKB-SubCell"/>
</dbReference>
<name>A0A2J9KP11_9ACTO</name>
<comment type="caution">
    <text evidence="20">The sequence shown here is derived from an EMBL/GenBank/DDBJ whole genome shotgun (WGS) entry which is preliminary data.</text>
</comment>
<dbReference type="SUPFAM" id="SSF47384">
    <property type="entry name" value="Homodimeric domain of signal transducing histidine kinase"/>
    <property type="match status" value="1"/>
</dbReference>
<dbReference type="AlphaFoldDB" id="A0A2J9KP11"/>
<evidence type="ECO:0000256" key="9">
    <source>
        <dbReference type="ARBA" id="ARBA00022777"/>
    </source>
</evidence>
<evidence type="ECO:0000313" key="19">
    <source>
        <dbReference type="EMBL" id="NMX02617.1"/>
    </source>
</evidence>
<dbReference type="SUPFAM" id="SSF55874">
    <property type="entry name" value="ATPase domain of HSP90 chaperone/DNA topoisomerase II/histidine kinase"/>
    <property type="match status" value="1"/>
</dbReference>
<dbReference type="Pfam" id="PF02518">
    <property type="entry name" value="HATPase_c"/>
    <property type="match status" value="1"/>
</dbReference>
<dbReference type="InterPro" id="IPR003660">
    <property type="entry name" value="HAMP_dom"/>
</dbReference>
<accession>A0A2J9KP11</accession>
<evidence type="ECO:0000256" key="2">
    <source>
        <dbReference type="ARBA" id="ARBA00004651"/>
    </source>
</evidence>
<evidence type="ECO:0000313" key="21">
    <source>
        <dbReference type="Proteomes" id="UP000255284"/>
    </source>
</evidence>
<evidence type="ECO:0000259" key="16">
    <source>
        <dbReference type="PROSITE" id="PS50109"/>
    </source>
</evidence>
<dbReference type="Gene3D" id="1.10.287.130">
    <property type="match status" value="1"/>
</dbReference>
<dbReference type="CDD" id="cd06225">
    <property type="entry name" value="HAMP"/>
    <property type="match status" value="1"/>
</dbReference>
<evidence type="ECO:0000259" key="17">
    <source>
        <dbReference type="PROSITE" id="PS50885"/>
    </source>
</evidence>
<comment type="catalytic activity">
    <reaction evidence="1">
        <text>ATP + protein L-histidine = ADP + protein N-phospho-L-histidine.</text>
        <dbReference type="EC" id="2.7.13.3"/>
    </reaction>
</comment>
<dbReference type="EMBL" id="JABCUS010000002">
    <property type="protein sequence ID" value="NMX02617.1"/>
    <property type="molecule type" value="Genomic_DNA"/>
</dbReference>
<feature type="domain" description="HAMP" evidence="17">
    <location>
        <begin position="248"/>
        <end position="300"/>
    </location>
</feature>
<dbReference type="InterPro" id="IPR036890">
    <property type="entry name" value="HATPase_C_sf"/>
</dbReference>
<evidence type="ECO:0000256" key="7">
    <source>
        <dbReference type="ARBA" id="ARBA00022692"/>
    </source>
</evidence>
<dbReference type="PANTHER" id="PTHR43547">
    <property type="entry name" value="TWO-COMPONENT HISTIDINE KINASE"/>
    <property type="match status" value="1"/>
</dbReference>
<dbReference type="InterPro" id="IPR047669">
    <property type="entry name" value="MtrAB_MtrB"/>
</dbReference>
<dbReference type="OrthoDB" id="9786919at2"/>
<dbReference type="NCBIfam" id="NF040691">
    <property type="entry name" value="MtrAB_MtrB"/>
    <property type="match status" value="1"/>
</dbReference>
<dbReference type="InterPro" id="IPR003594">
    <property type="entry name" value="HATPase_dom"/>
</dbReference>
<evidence type="ECO:0000256" key="10">
    <source>
        <dbReference type="ARBA" id="ARBA00022840"/>
    </source>
</evidence>
<keyword evidence="12" id="KW-0902">Two-component regulatory system</keyword>
<dbReference type="PROSITE" id="PS50885">
    <property type="entry name" value="HAMP"/>
    <property type="match status" value="1"/>
</dbReference>
<evidence type="ECO:0000313" key="18">
    <source>
        <dbReference type="EMBL" id="MCU9968499.1"/>
    </source>
</evidence>
<dbReference type="EMBL" id="UGGQ01000006">
    <property type="protein sequence ID" value="STO16046.1"/>
    <property type="molecule type" value="Genomic_DNA"/>
</dbReference>
<dbReference type="GO" id="GO:0005524">
    <property type="term" value="F:ATP binding"/>
    <property type="evidence" value="ECO:0007669"/>
    <property type="project" value="UniProtKB-KW"/>
</dbReference>
<evidence type="ECO:0000256" key="15">
    <source>
        <dbReference type="SAM" id="Phobius"/>
    </source>
</evidence>
<dbReference type="RefSeq" id="WP_004013224.1">
    <property type="nucleotide sequence ID" value="NZ_CAMPUA010000003.1"/>
</dbReference>
<dbReference type="PANTHER" id="PTHR43547:SF2">
    <property type="entry name" value="HYBRID SIGNAL TRANSDUCTION HISTIDINE KINASE C"/>
    <property type="match status" value="1"/>
</dbReference>
<reference evidence="18 23" key="2">
    <citation type="submission" date="2019-08" db="EMBL/GenBank/DDBJ databases">
        <title>Comparison of rpoB and gyrB Sequences from Mobiluncus Species and Development of a Multiplex PCR Method for Clinical Detection of Mobiluncus curtisii and Mobiluncus mulieris.</title>
        <authorList>
            <person name="Yang L."/>
            <person name="Shen Y."/>
            <person name="Xu G."/>
            <person name="Shu L.-B."/>
            <person name="Hu J."/>
            <person name="Zhang R."/>
            <person name="Wang Y."/>
            <person name="Zhou H.-W."/>
            <person name="Zhang X."/>
        </authorList>
    </citation>
    <scope>NUCLEOTIDE SEQUENCE [LARGE SCALE GENOMIC DNA]</scope>
    <source>
        <strain evidence="18 23">M26</strain>
    </source>
</reference>
<sequence>MSASTPAVFRRSRRQRRVSQLINTVTRYSLQLLQSSWVPLPLQKSLTLRMGMVMLVSTLVILGGIGLYTANSIRDGIFQERLNQLLVESASRAKSAQNRLDLAPVSTVEQVQSLAQDVITSMATLASGGSAPAVLILRNPHETSSFVINEIGTGNLRETITPELREAVEKKPGQYWQSVKIKETNGRFAPGIAVGTPLILPLAGAHELYFVYSLADEQANLDLVMQVLGAGGVALLLLVGAMTWVVVYSVLVPVRRTVRTAERLAAGDLNARVLSQGQDEMAQLADSFNKMAGSLQSKIDTLGQMSRLQQRFVSDVSHELRTPLTTMRIADDVIFDARRALDPAALRSAELLHDQIERFDAMLADLLEISRIDSGSARLSFETADINALARQVVEDTASLAEKVGCKVVLNLPAYPCTAELDTRRVTRIIRNLVVNAIEHSEGNPVVITTDTSETAVSLRVSDHGVGMSPEVTSRVFDRFYRADTARARTTGGTGLGLAISLEDARLSGGTLEAWGKEGYGSSFRLTLPRLRGGEMGPAPVALTDYVEPKLEEYQSTVGGEDV</sequence>
<reference evidence="20 21" key="1">
    <citation type="submission" date="2018-06" db="EMBL/GenBank/DDBJ databases">
        <authorList>
            <consortium name="Pathogen Informatics"/>
            <person name="Doyle S."/>
        </authorList>
    </citation>
    <scope>NUCLEOTIDE SEQUENCE [LARGE SCALE GENOMIC DNA]</scope>
    <source>
        <strain evidence="20 21">NCTC11819</strain>
    </source>
</reference>
<proteinExistence type="predicted"/>
<keyword evidence="10" id="KW-0067">ATP-binding</keyword>
<dbReference type="Gene3D" id="6.10.340.10">
    <property type="match status" value="1"/>
</dbReference>
<organism evidence="20 21">
    <name type="scientific">Mobiluncus mulieris</name>
    <dbReference type="NCBI Taxonomy" id="2052"/>
    <lineage>
        <taxon>Bacteria</taxon>
        <taxon>Bacillati</taxon>
        <taxon>Actinomycetota</taxon>
        <taxon>Actinomycetes</taxon>
        <taxon>Actinomycetales</taxon>
        <taxon>Actinomycetaceae</taxon>
        <taxon>Mobiluncus</taxon>
    </lineage>
</organism>
<evidence type="ECO:0000313" key="23">
    <source>
        <dbReference type="Proteomes" id="UP001209486"/>
    </source>
</evidence>
<feature type="domain" description="Histidine kinase" evidence="16">
    <location>
        <begin position="315"/>
        <end position="532"/>
    </location>
</feature>
<keyword evidence="5" id="KW-0597">Phosphoprotein</keyword>
<evidence type="ECO:0000256" key="5">
    <source>
        <dbReference type="ARBA" id="ARBA00022553"/>
    </source>
</evidence>
<feature type="transmembrane region" description="Helical" evidence="15">
    <location>
        <begin position="46"/>
        <end position="68"/>
    </location>
</feature>
<dbReference type="GeneID" id="61167147"/>
<dbReference type="FunFam" id="3.30.565.10:FF:000013">
    <property type="entry name" value="Two-component sensor histidine kinase"/>
    <property type="match status" value="1"/>
</dbReference>
<dbReference type="PRINTS" id="PR00344">
    <property type="entry name" value="BCTRLSENSOR"/>
</dbReference>
<keyword evidence="8" id="KW-0547">Nucleotide-binding</keyword>
<dbReference type="Proteomes" id="UP000575397">
    <property type="component" value="Unassembled WGS sequence"/>
</dbReference>
<keyword evidence="7 15" id="KW-0812">Transmembrane</keyword>
<comment type="subcellular location">
    <subcellularLocation>
        <location evidence="2">Cell membrane</location>
        <topology evidence="2">Multi-pass membrane protein</topology>
    </subcellularLocation>
</comment>
<evidence type="ECO:0000256" key="13">
    <source>
        <dbReference type="ARBA" id="ARBA00023136"/>
    </source>
</evidence>
<evidence type="ECO:0000256" key="11">
    <source>
        <dbReference type="ARBA" id="ARBA00022989"/>
    </source>
</evidence>
<protein>
    <recommendedName>
        <fullName evidence="14">Sensor histidine kinase MtrB</fullName>
        <ecNumber evidence="3">2.7.13.3</ecNumber>
    </recommendedName>
</protein>
<dbReference type="EMBL" id="VSZY01000004">
    <property type="protein sequence ID" value="MCU9968499.1"/>
    <property type="molecule type" value="Genomic_DNA"/>
</dbReference>
<evidence type="ECO:0000256" key="3">
    <source>
        <dbReference type="ARBA" id="ARBA00012438"/>
    </source>
</evidence>
<evidence type="ECO:0000256" key="1">
    <source>
        <dbReference type="ARBA" id="ARBA00000085"/>
    </source>
</evidence>
<dbReference type="Proteomes" id="UP001209486">
    <property type="component" value="Unassembled WGS sequence"/>
</dbReference>
<dbReference type="SUPFAM" id="SSF158472">
    <property type="entry name" value="HAMP domain-like"/>
    <property type="match status" value="1"/>
</dbReference>
<dbReference type="InterPro" id="IPR005467">
    <property type="entry name" value="His_kinase_dom"/>
</dbReference>
<evidence type="ECO:0000256" key="4">
    <source>
        <dbReference type="ARBA" id="ARBA00022475"/>
    </source>
</evidence>
<dbReference type="PROSITE" id="PS50109">
    <property type="entry name" value="HIS_KIN"/>
    <property type="match status" value="1"/>
</dbReference>